<dbReference type="InterPro" id="IPR025996">
    <property type="entry name" value="MT1864/Rv1816-like_C"/>
</dbReference>
<dbReference type="InterPro" id="IPR050109">
    <property type="entry name" value="HTH-type_TetR-like_transc_reg"/>
</dbReference>
<dbReference type="PANTHER" id="PTHR30055">
    <property type="entry name" value="HTH-TYPE TRANSCRIPTIONAL REGULATOR RUTR"/>
    <property type="match status" value="1"/>
</dbReference>
<feature type="DNA-binding region" description="H-T-H motif" evidence="4">
    <location>
        <begin position="32"/>
        <end position="51"/>
    </location>
</feature>
<keyword evidence="3" id="KW-0804">Transcription</keyword>
<evidence type="ECO:0000259" key="5">
    <source>
        <dbReference type="PROSITE" id="PS50977"/>
    </source>
</evidence>
<dbReference type="PANTHER" id="PTHR30055:SF234">
    <property type="entry name" value="HTH-TYPE TRANSCRIPTIONAL REGULATOR BETI"/>
    <property type="match status" value="1"/>
</dbReference>
<dbReference type="PRINTS" id="PR00455">
    <property type="entry name" value="HTHTETR"/>
</dbReference>
<evidence type="ECO:0000256" key="1">
    <source>
        <dbReference type="ARBA" id="ARBA00023015"/>
    </source>
</evidence>
<dbReference type="PROSITE" id="PS50977">
    <property type="entry name" value="HTH_TETR_2"/>
    <property type="match status" value="1"/>
</dbReference>
<accession>A0ABU0M456</accession>
<organism evidence="6 7">
    <name type="scientific">Kaistia geumhonensis</name>
    <dbReference type="NCBI Taxonomy" id="410839"/>
    <lineage>
        <taxon>Bacteria</taxon>
        <taxon>Pseudomonadati</taxon>
        <taxon>Pseudomonadota</taxon>
        <taxon>Alphaproteobacteria</taxon>
        <taxon>Hyphomicrobiales</taxon>
        <taxon>Kaistiaceae</taxon>
        <taxon>Kaistia</taxon>
    </lineage>
</organism>
<feature type="domain" description="HTH tetR-type" evidence="5">
    <location>
        <begin position="9"/>
        <end position="69"/>
    </location>
</feature>
<evidence type="ECO:0000313" key="6">
    <source>
        <dbReference type="EMBL" id="MDQ0515716.1"/>
    </source>
</evidence>
<dbReference type="EMBL" id="JAUSWJ010000001">
    <property type="protein sequence ID" value="MDQ0515716.1"/>
    <property type="molecule type" value="Genomic_DNA"/>
</dbReference>
<reference evidence="6 7" key="1">
    <citation type="submission" date="2023-07" db="EMBL/GenBank/DDBJ databases">
        <title>Genomic Encyclopedia of Type Strains, Phase IV (KMG-IV): sequencing the most valuable type-strain genomes for metagenomic binning, comparative biology and taxonomic classification.</title>
        <authorList>
            <person name="Goeker M."/>
        </authorList>
    </citation>
    <scope>NUCLEOTIDE SEQUENCE [LARGE SCALE GENOMIC DNA]</scope>
    <source>
        <strain evidence="6 7">B1-1</strain>
    </source>
</reference>
<name>A0ABU0M456_9HYPH</name>
<evidence type="ECO:0000256" key="2">
    <source>
        <dbReference type="ARBA" id="ARBA00023125"/>
    </source>
</evidence>
<dbReference type="SUPFAM" id="SSF48498">
    <property type="entry name" value="Tetracyclin repressor-like, C-terminal domain"/>
    <property type="match status" value="1"/>
</dbReference>
<dbReference type="Pfam" id="PF13305">
    <property type="entry name" value="TetR_C_33"/>
    <property type="match status" value="1"/>
</dbReference>
<gene>
    <name evidence="6" type="ORF">QO015_001329</name>
</gene>
<dbReference type="InterPro" id="IPR001647">
    <property type="entry name" value="HTH_TetR"/>
</dbReference>
<protein>
    <submittedName>
        <fullName evidence="6">AcrR family transcriptional regulator</fullName>
    </submittedName>
</protein>
<evidence type="ECO:0000256" key="4">
    <source>
        <dbReference type="PROSITE-ProRule" id="PRU00335"/>
    </source>
</evidence>
<dbReference type="SUPFAM" id="SSF46689">
    <property type="entry name" value="Homeodomain-like"/>
    <property type="match status" value="1"/>
</dbReference>
<evidence type="ECO:0000256" key="3">
    <source>
        <dbReference type="ARBA" id="ARBA00023163"/>
    </source>
</evidence>
<dbReference type="InterPro" id="IPR009057">
    <property type="entry name" value="Homeodomain-like_sf"/>
</dbReference>
<comment type="caution">
    <text evidence="6">The sequence shown here is derived from an EMBL/GenBank/DDBJ whole genome shotgun (WGS) entry which is preliminary data.</text>
</comment>
<proteinExistence type="predicted"/>
<dbReference type="Pfam" id="PF00440">
    <property type="entry name" value="TetR_N"/>
    <property type="match status" value="1"/>
</dbReference>
<keyword evidence="7" id="KW-1185">Reference proteome</keyword>
<dbReference type="Proteomes" id="UP001223743">
    <property type="component" value="Unassembled WGS sequence"/>
</dbReference>
<sequence>MTVAAVRSTTLRDACVTEALAIIADEGLEHLSLREVARRLGVSHGAPYRHFESRDHLLAAVVARCYDAFARHLDARPEGGDADADLWSMGVAYLDYALREPLSYQLMFSTRLPPPEDHPAMLASADHAFGLLRSALRRRAPSRSEAEIDADALFVWSSLHGLAGTLKSDIVGGLALAPETIGDAGAHMLRRIGEALGPAET</sequence>
<dbReference type="Gene3D" id="1.10.357.10">
    <property type="entry name" value="Tetracycline Repressor, domain 2"/>
    <property type="match status" value="1"/>
</dbReference>
<dbReference type="InterPro" id="IPR036271">
    <property type="entry name" value="Tet_transcr_reg_TetR-rel_C_sf"/>
</dbReference>
<keyword evidence="2 4" id="KW-0238">DNA-binding</keyword>
<evidence type="ECO:0000313" key="7">
    <source>
        <dbReference type="Proteomes" id="UP001223743"/>
    </source>
</evidence>
<keyword evidence="1" id="KW-0805">Transcription regulation</keyword>
<dbReference type="RefSeq" id="WP_266280625.1">
    <property type="nucleotide sequence ID" value="NZ_JAPKNF010000001.1"/>
</dbReference>